<protein>
    <submittedName>
        <fullName evidence="1">Uncharacterized protein</fullName>
    </submittedName>
</protein>
<reference evidence="1 2" key="1">
    <citation type="submission" date="2016-10" db="EMBL/GenBank/DDBJ databases">
        <authorList>
            <person name="de Groot N.N."/>
        </authorList>
    </citation>
    <scope>NUCLEOTIDE SEQUENCE [LARGE SCALE GENOMIC DNA]</scope>
    <source>
        <strain evidence="1 2">D31d</strain>
    </source>
</reference>
<sequence length="39" mass="4890">MQRYGKFLKWMFNLSFLLLKMRELTQNEHKITNFIHFNA</sequence>
<dbReference type="Proteomes" id="UP000182257">
    <property type="component" value="Unassembled WGS sequence"/>
</dbReference>
<organism evidence="1 2">
    <name type="scientific">Xylanibacter ruminicola</name>
    <name type="common">Prevotella ruminicola</name>
    <dbReference type="NCBI Taxonomy" id="839"/>
    <lineage>
        <taxon>Bacteria</taxon>
        <taxon>Pseudomonadati</taxon>
        <taxon>Bacteroidota</taxon>
        <taxon>Bacteroidia</taxon>
        <taxon>Bacteroidales</taxon>
        <taxon>Prevotellaceae</taxon>
        <taxon>Xylanibacter</taxon>
    </lineage>
</organism>
<name>A0A1H4F428_XYLRU</name>
<gene>
    <name evidence="1" type="ORF">SAMN05216462_3086</name>
</gene>
<proteinExistence type="predicted"/>
<dbReference type="EMBL" id="FNRF01000007">
    <property type="protein sequence ID" value="SEA91558.1"/>
    <property type="molecule type" value="Genomic_DNA"/>
</dbReference>
<evidence type="ECO:0000313" key="1">
    <source>
        <dbReference type="EMBL" id="SEA91558.1"/>
    </source>
</evidence>
<evidence type="ECO:0000313" key="2">
    <source>
        <dbReference type="Proteomes" id="UP000182257"/>
    </source>
</evidence>
<accession>A0A1H4F428</accession>
<dbReference type="AlphaFoldDB" id="A0A1H4F428"/>